<evidence type="ECO:0008006" key="3">
    <source>
        <dbReference type="Google" id="ProtNLM"/>
    </source>
</evidence>
<dbReference type="STRING" id="1160509.A0A3N4I8V7"/>
<dbReference type="OrthoDB" id="262547at2759"/>
<gene>
    <name evidence="1" type="ORF">BJ508DRAFT_102054</name>
</gene>
<evidence type="ECO:0000313" key="2">
    <source>
        <dbReference type="Proteomes" id="UP000275078"/>
    </source>
</evidence>
<dbReference type="Proteomes" id="UP000275078">
    <property type="component" value="Unassembled WGS sequence"/>
</dbReference>
<name>A0A3N4I8V7_ASCIM</name>
<dbReference type="AlphaFoldDB" id="A0A3N4I8V7"/>
<dbReference type="PANTHER" id="PTHR34144:SF7">
    <property type="entry name" value="EXPORT PROTEIN (CAP59), PUTATIVE (AFU_ORTHOLOGUE AFUA_7G05020)-RELATED"/>
    <property type="match status" value="1"/>
</dbReference>
<accession>A0A3N4I8V7</accession>
<evidence type="ECO:0000313" key="1">
    <source>
        <dbReference type="EMBL" id="RPA81896.1"/>
    </source>
</evidence>
<organism evidence="1 2">
    <name type="scientific">Ascobolus immersus RN42</name>
    <dbReference type="NCBI Taxonomy" id="1160509"/>
    <lineage>
        <taxon>Eukaryota</taxon>
        <taxon>Fungi</taxon>
        <taxon>Dikarya</taxon>
        <taxon>Ascomycota</taxon>
        <taxon>Pezizomycotina</taxon>
        <taxon>Pezizomycetes</taxon>
        <taxon>Pezizales</taxon>
        <taxon>Ascobolaceae</taxon>
        <taxon>Ascobolus</taxon>
    </lineage>
</organism>
<dbReference type="PANTHER" id="PTHR34144">
    <property type="entry name" value="CHROMOSOME 8, WHOLE GENOME SHOTGUN SEQUENCE"/>
    <property type="match status" value="1"/>
</dbReference>
<dbReference type="Pfam" id="PF11735">
    <property type="entry name" value="CAP59_mtransfer"/>
    <property type="match status" value="1"/>
</dbReference>
<proteinExistence type="predicted"/>
<dbReference type="EMBL" id="ML119675">
    <property type="protein sequence ID" value="RPA81896.1"/>
    <property type="molecule type" value="Genomic_DNA"/>
</dbReference>
<dbReference type="InterPro" id="IPR021047">
    <property type="entry name" value="Mannosyltransferase_CMT1"/>
</dbReference>
<sequence>MFNLIQLPSGFSKRLQPLVRVLRQYGPRLLLVFVIVFSSLEILQVRYTHQTLGLEFSRPSPPSEKIFIASLHWNNEKILDRSWNKAVIDLATILGPQNVFVSAYESGSWDNTTLALERLEKQLDKAGIRRKFVYDPTTHKDELRKSPKGPGWIDTPRGQRELRRIPYLARLRNLALEPLKELHRNGEKFDKILFLNDVVFQSNDALRLLMTNNGDYAAACALDFNRPPEYYDTFALRDSEGHETVMQTWPYFRARGSRYAIKNNLPVPVKSCWNGMMAMDAQPFLSASPIQFRGLDDSLAAYHLEGSECCLIHADNPLSDKGVYLNPHVRVAYSEMAYEELHPKPHENQLTVWRIFVGLWKNRVLRWFTTPMFKEWAVRNKILAWKQQGDEYRAETGDFCVINEMQVLVAGGWKHV</sequence>
<keyword evidence="2" id="KW-1185">Reference proteome</keyword>
<reference evidence="1 2" key="1">
    <citation type="journal article" date="2018" name="Nat. Ecol. Evol.">
        <title>Pezizomycetes genomes reveal the molecular basis of ectomycorrhizal truffle lifestyle.</title>
        <authorList>
            <person name="Murat C."/>
            <person name="Payen T."/>
            <person name="Noel B."/>
            <person name="Kuo A."/>
            <person name="Morin E."/>
            <person name="Chen J."/>
            <person name="Kohler A."/>
            <person name="Krizsan K."/>
            <person name="Balestrini R."/>
            <person name="Da Silva C."/>
            <person name="Montanini B."/>
            <person name="Hainaut M."/>
            <person name="Levati E."/>
            <person name="Barry K.W."/>
            <person name="Belfiori B."/>
            <person name="Cichocki N."/>
            <person name="Clum A."/>
            <person name="Dockter R.B."/>
            <person name="Fauchery L."/>
            <person name="Guy J."/>
            <person name="Iotti M."/>
            <person name="Le Tacon F."/>
            <person name="Lindquist E.A."/>
            <person name="Lipzen A."/>
            <person name="Malagnac F."/>
            <person name="Mello A."/>
            <person name="Molinier V."/>
            <person name="Miyauchi S."/>
            <person name="Poulain J."/>
            <person name="Riccioni C."/>
            <person name="Rubini A."/>
            <person name="Sitrit Y."/>
            <person name="Splivallo R."/>
            <person name="Traeger S."/>
            <person name="Wang M."/>
            <person name="Zifcakova L."/>
            <person name="Wipf D."/>
            <person name="Zambonelli A."/>
            <person name="Paolocci F."/>
            <person name="Nowrousian M."/>
            <person name="Ottonello S."/>
            <person name="Baldrian P."/>
            <person name="Spatafora J.W."/>
            <person name="Henrissat B."/>
            <person name="Nagy L.G."/>
            <person name="Aury J.M."/>
            <person name="Wincker P."/>
            <person name="Grigoriev I.V."/>
            <person name="Bonfante P."/>
            <person name="Martin F.M."/>
        </authorList>
    </citation>
    <scope>NUCLEOTIDE SEQUENCE [LARGE SCALE GENOMIC DNA]</scope>
    <source>
        <strain evidence="1 2">RN42</strain>
    </source>
</reference>
<protein>
    <recommendedName>
        <fullName evidence="3">Polysaccharide export protein</fullName>
    </recommendedName>
</protein>